<accession>A0A5N6L6B1</accession>
<gene>
    <name evidence="2" type="ORF">FH972_027179</name>
</gene>
<name>A0A5N6L6B1_9ROSI</name>
<dbReference type="EMBL" id="VIBQ01000695">
    <property type="protein sequence ID" value="KAC2501804.1"/>
    <property type="molecule type" value="Genomic_DNA"/>
</dbReference>
<protein>
    <submittedName>
        <fullName evidence="2">Uncharacterized protein</fullName>
    </submittedName>
</protein>
<dbReference type="Proteomes" id="UP000327013">
    <property type="component" value="Unassembled WGS sequence"/>
</dbReference>
<evidence type="ECO:0000256" key="1">
    <source>
        <dbReference type="SAM" id="MobiDB-lite"/>
    </source>
</evidence>
<feature type="region of interest" description="Disordered" evidence="1">
    <location>
        <begin position="1"/>
        <end position="30"/>
    </location>
</feature>
<reference evidence="2 3" key="1">
    <citation type="submission" date="2019-06" db="EMBL/GenBank/DDBJ databases">
        <title>A chromosomal-level reference genome of Carpinus fangiana (Coryloideae, Betulaceae).</title>
        <authorList>
            <person name="Yang X."/>
            <person name="Wang Z."/>
            <person name="Zhang L."/>
            <person name="Hao G."/>
            <person name="Liu J."/>
            <person name="Yang Y."/>
        </authorList>
    </citation>
    <scope>NUCLEOTIDE SEQUENCE [LARGE SCALE GENOMIC DNA]</scope>
    <source>
        <strain evidence="2">Cfa_2016G</strain>
        <tissue evidence="2">Leaf</tissue>
    </source>
</reference>
<proteinExistence type="predicted"/>
<dbReference type="AlphaFoldDB" id="A0A5N6L6B1"/>
<sequence>MELLPKPTKGQQGNIHSKPDFPITEKHSTTRAGGKEASLFLFLESFLHAKQSVQIFLSSS</sequence>
<organism evidence="2 3">
    <name type="scientific">Carpinus fangiana</name>
    <dbReference type="NCBI Taxonomy" id="176857"/>
    <lineage>
        <taxon>Eukaryota</taxon>
        <taxon>Viridiplantae</taxon>
        <taxon>Streptophyta</taxon>
        <taxon>Embryophyta</taxon>
        <taxon>Tracheophyta</taxon>
        <taxon>Spermatophyta</taxon>
        <taxon>Magnoliopsida</taxon>
        <taxon>eudicotyledons</taxon>
        <taxon>Gunneridae</taxon>
        <taxon>Pentapetalae</taxon>
        <taxon>rosids</taxon>
        <taxon>fabids</taxon>
        <taxon>Fagales</taxon>
        <taxon>Betulaceae</taxon>
        <taxon>Carpinus</taxon>
    </lineage>
</organism>
<evidence type="ECO:0000313" key="2">
    <source>
        <dbReference type="EMBL" id="KAC2501804.1"/>
    </source>
</evidence>
<evidence type="ECO:0000313" key="3">
    <source>
        <dbReference type="Proteomes" id="UP000327013"/>
    </source>
</evidence>
<keyword evidence="3" id="KW-1185">Reference proteome</keyword>
<comment type="caution">
    <text evidence="2">The sequence shown here is derived from an EMBL/GenBank/DDBJ whole genome shotgun (WGS) entry which is preliminary data.</text>
</comment>
<feature type="compositionally biased region" description="Basic and acidic residues" evidence="1">
    <location>
        <begin position="17"/>
        <end position="28"/>
    </location>
</feature>